<dbReference type="InterPro" id="IPR058912">
    <property type="entry name" value="HTH_animal"/>
</dbReference>
<feature type="domain" description="Reverse transcriptase" evidence="3">
    <location>
        <begin position="1"/>
        <end position="177"/>
    </location>
</feature>
<evidence type="ECO:0000259" key="2">
    <source>
        <dbReference type="PROSITE" id="PS50164"/>
    </source>
</evidence>
<organism evidence="4 5">
    <name type="scientific">Porites lobata</name>
    <dbReference type="NCBI Taxonomy" id="104759"/>
    <lineage>
        <taxon>Eukaryota</taxon>
        <taxon>Metazoa</taxon>
        <taxon>Cnidaria</taxon>
        <taxon>Anthozoa</taxon>
        <taxon>Hexacorallia</taxon>
        <taxon>Scleractinia</taxon>
        <taxon>Fungiina</taxon>
        <taxon>Poritidae</taxon>
        <taxon>Porites</taxon>
    </lineage>
</organism>
<evidence type="ECO:0000259" key="3">
    <source>
        <dbReference type="PROSITE" id="PS50878"/>
    </source>
</evidence>
<dbReference type="PANTHER" id="PTHR21301:SF10">
    <property type="entry name" value="REVERSE TRANSCRIPTASE DOMAIN-CONTAINING PROTEIN"/>
    <property type="match status" value="1"/>
</dbReference>
<feature type="chain" id="PRO_5046612373" description="Reverse transcriptase domain-containing protein" evidence="1">
    <location>
        <begin position="21"/>
        <end position="429"/>
    </location>
</feature>
<evidence type="ECO:0000256" key="1">
    <source>
        <dbReference type="SAM" id="SignalP"/>
    </source>
</evidence>
<dbReference type="CDD" id="cd00304">
    <property type="entry name" value="RT_like"/>
    <property type="match status" value="1"/>
</dbReference>
<dbReference type="EMBL" id="CALNXK010000127">
    <property type="protein sequence ID" value="CAH3163850.1"/>
    <property type="molecule type" value="Genomic_DNA"/>
</dbReference>
<dbReference type="Pfam" id="PF01541">
    <property type="entry name" value="GIY-YIG"/>
    <property type="match status" value="1"/>
</dbReference>
<comment type="caution">
    <text evidence="4">The sequence shown here is derived from an EMBL/GenBank/DDBJ whole genome shotgun (WGS) entry which is preliminary data.</text>
</comment>
<dbReference type="Pfam" id="PF00078">
    <property type="entry name" value="RVT_1"/>
    <property type="match status" value="1"/>
</dbReference>
<keyword evidence="1" id="KW-0732">Signal</keyword>
<dbReference type="PANTHER" id="PTHR21301">
    <property type="entry name" value="REVERSE TRANSCRIPTASE"/>
    <property type="match status" value="1"/>
</dbReference>
<proteinExistence type="predicted"/>
<dbReference type="PROSITE" id="PS50878">
    <property type="entry name" value="RT_POL"/>
    <property type="match status" value="1"/>
</dbReference>
<evidence type="ECO:0000313" key="4">
    <source>
        <dbReference type="EMBL" id="CAH3163850.1"/>
    </source>
</evidence>
<name>A0ABN8QGY2_9CNID</name>
<dbReference type="Pfam" id="PF26215">
    <property type="entry name" value="HTH_animal"/>
    <property type="match status" value="1"/>
</dbReference>
<gene>
    <name evidence="4" type="ORF">PLOB_00006000</name>
</gene>
<dbReference type="PROSITE" id="PS50164">
    <property type="entry name" value="GIY_YIG"/>
    <property type="match status" value="1"/>
</dbReference>
<feature type="signal peptide" evidence="1">
    <location>
        <begin position="1"/>
        <end position="20"/>
    </location>
</feature>
<dbReference type="PROSITE" id="PS00028">
    <property type="entry name" value="ZINC_FINGER_C2H2_1"/>
    <property type="match status" value="1"/>
</dbReference>
<reference evidence="4 5" key="1">
    <citation type="submission" date="2022-05" db="EMBL/GenBank/DDBJ databases">
        <authorList>
            <consortium name="Genoscope - CEA"/>
            <person name="William W."/>
        </authorList>
    </citation>
    <scope>NUCLEOTIDE SEQUENCE [LARGE SCALE GENOMIC DNA]</scope>
</reference>
<keyword evidence="5" id="KW-1185">Reference proteome</keyword>
<feature type="domain" description="GIY-YIG" evidence="2">
    <location>
        <begin position="334"/>
        <end position="418"/>
    </location>
</feature>
<dbReference type="InterPro" id="IPR035901">
    <property type="entry name" value="GIY-YIG_endonuc_sf"/>
</dbReference>
<evidence type="ECO:0008006" key="6">
    <source>
        <dbReference type="Google" id="ProtNLM"/>
    </source>
</evidence>
<protein>
    <recommendedName>
        <fullName evidence="6">Reverse transcriptase domain-containing protein</fullName>
    </recommendedName>
</protein>
<accession>A0ABN8QGY2</accession>
<dbReference type="InterPro" id="IPR000477">
    <property type="entry name" value="RT_dom"/>
</dbReference>
<sequence>MSIQSLMLLLLLMRFVPTLNEDDILVSYDVTALFTNVPLDETIKILVNKAFTDDWFNKTYGLNLQQDQLARLLEIATTNQLFQFNGQLYQQTDGVAMGSPLGPLMANVFMCHLEEKLTSGGLMPQLYKRYVDDTLARMPSVDVAAEFLSTLNGLHPSLTFTMELPVDNKIPFIGIEIVKNGTKLETQVYRKPTNTGLLLHFQSHTDKRYKDSLLQTMIHRAYSLSSTTEAFNAECAKLRSIFSRLDYPMSVIDSAIKKFLFPNSSADKAERNNDDSSTVRISLPFKDQVAANAVRKQLRDLSHKIGPTLQPVFVSKKLGQDLRPKENKPSIVNKQCVVYQFSCDLCDADYVGYTARHLHQRIAEHKNSAIGRHFLEAHGNNNLLGESQFTVLRKCKSKFDCLVFEMLFIKKLKPNLNIQTDSIRAKLFV</sequence>
<dbReference type="SUPFAM" id="SSF82771">
    <property type="entry name" value="GIY-YIG endonuclease"/>
    <property type="match status" value="1"/>
</dbReference>
<dbReference type="InterPro" id="IPR013087">
    <property type="entry name" value="Znf_C2H2_type"/>
</dbReference>
<dbReference type="Proteomes" id="UP001159405">
    <property type="component" value="Unassembled WGS sequence"/>
</dbReference>
<evidence type="ECO:0000313" key="5">
    <source>
        <dbReference type="Proteomes" id="UP001159405"/>
    </source>
</evidence>
<dbReference type="InterPro" id="IPR000305">
    <property type="entry name" value="GIY-YIG_endonuc"/>
</dbReference>